<evidence type="ECO:0000256" key="5">
    <source>
        <dbReference type="ARBA" id="ARBA00022692"/>
    </source>
</evidence>
<dbReference type="InterPro" id="IPR052017">
    <property type="entry name" value="TSUP"/>
</dbReference>
<evidence type="ECO:0000256" key="4">
    <source>
        <dbReference type="ARBA" id="ARBA00022475"/>
    </source>
</evidence>
<dbReference type="GO" id="GO:0005886">
    <property type="term" value="C:plasma membrane"/>
    <property type="evidence" value="ECO:0007669"/>
    <property type="project" value="UniProtKB-SubCell"/>
</dbReference>
<evidence type="ECO:0000313" key="9">
    <source>
        <dbReference type="EMBL" id="RLE13125.1"/>
    </source>
</evidence>
<keyword evidence="4 8" id="KW-1003">Cell membrane</keyword>
<sequence length="247" mass="26848">MVFQILPLCVIAFFAATVGSMVGGSTLITVPALILFGIPPHQAIGTSRFSTTFLALSSSANYIRNKKVNLHQALLFALIMSTGAILGANVVIRTRPEVIKTIISILIILTAFFMLIRRESGLKQKMVNFTAKRKIMAALLAFSLGVYGGFFGGIGPFLIASFIFFMGSTFLQARGNSSLIGFIWSSLATVVFLRNNLVIFKIAIPLSISMILGAWIGSSFALKIGNLWVRRLFIVFIIILAIKTAFS</sequence>
<dbReference type="Pfam" id="PF01925">
    <property type="entry name" value="TauE"/>
    <property type="match status" value="1"/>
</dbReference>
<comment type="caution">
    <text evidence="9">The sequence shown here is derived from an EMBL/GenBank/DDBJ whole genome shotgun (WGS) entry which is preliminary data.</text>
</comment>
<evidence type="ECO:0000256" key="3">
    <source>
        <dbReference type="ARBA" id="ARBA00022448"/>
    </source>
</evidence>
<evidence type="ECO:0000256" key="6">
    <source>
        <dbReference type="ARBA" id="ARBA00022989"/>
    </source>
</evidence>
<dbReference type="Proteomes" id="UP000280417">
    <property type="component" value="Unassembled WGS sequence"/>
</dbReference>
<organism evidence="9 10">
    <name type="scientific">Aerophobetes bacterium</name>
    <dbReference type="NCBI Taxonomy" id="2030807"/>
    <lineage>
        <taxon>Bacteria</taxon>
        <taxon>Candidatus Aerophobota</taxon>
    </lineage>
</organism>
<accession>A0A662DCD1</accession>
<comment type="similarity">
    <text evidence="2 8">Belongs to the 4-toluene sulfonate uptake permease (TSUP) (TC 2.A.102) family.</text>
</comment>
<name>A0A662DCD1_UNCAE</name>
<evidence type="ECO:0000256" key="2">
    <source>
        <dbReference type="ARBA" id="ARBA00009142"/>
    </source>
</evidence>
<evidence type="ECO:0000256" key="1">
    <source>
        <dbReference type="ARBA" id="ARBA00004651"/>
    </source>
</evidence>
<protein>
    <recommendedName>
        <fullName evidence="8">Probable membrane transporter protein</fullName>
    </recommendedName>
</protein>
<gene>
    <name evidence="9" type="ORF">DRJ04_04920</name>
</gene>
<comment type="subcellular location">
    <subcellularLocation>
        <location evidence="1 8">Cell membrane</location>
        <topology evidence="1 8">Multi-pass membrane protein</topology>
    </subcellularLocation>
</comment>
<reference evidence="9 10" key="1">
    <citation type="submission" date="2018-06" db="EMBL/GenBank/DDBJ databases">
        <title>Extensive metabolic versatility and redundancy in microbially diverse, dynamic hydrothermal sediments.</title>
        <authorList>
            <person name="Dombrowski N."/>
            <person name="Teske A."/>
            <person name="Baker B.J."/>
        </authorList>
    </citation>
    <scope>NUCLEOTIDE SEQUENCE [LARGE SCALE GENOMIC DNA]</scope>
    <source>
        <strain evidence="9">B3_G15</strain>
    </source>
</reference>
<keyword evidence="6" id="KW-1133">Transmembrane helix</keyword>
<dbReference type="AlphaFoldDB" id="A0A662DCD1"/>
<evidence type="ECO:0000256" key="8">
    <source>
        <dbReference type="RuleBase" id="RU363041"/>
    </source>
</evidence>
<proteinExistence type="inferred from homology"/>
<dbReference type="InterPro" id="IPR002781">
    <property type="entry name" value="TM_pro_TauE-like"/>
</dbReference>
<keyword evidence="3" id="KW-0813">Transport</keyword>
<evidence type="ECO:0000313" key="10">
    <source>
        <dbReference type="Proteomes" id="UP000280417"/>
    </source>
</evidence>
<dbReference type="PANTHER" id="PTHR30269">
    <property type="entry name" value="TRANSMEMBRANE PROTEIN YFCA"/>
    <property type="match status" value="1"/>
</dbReference>
<dbReference type="EMBL" id="QMQA01000115">
    <property type="protein sequence ID" value="RLE13125.1"/>
    <property type="molecule type" value="Genomic_DNA"/>
</dbReference>
<evidence type="ECO:0000256" key="7">
    <source>
        <dbReference type="ARBA" id="ARBA00023136"/>
    </source>
</evidence>
<dbReference type="PANTHER" id="PTHR30269:SF0">
    <property type="entry name" value="MEMBRANE TRANSPORTER PROTEIN YFCA-RELATED"/>
    <property type="match status" value="1"/>
</dbReference>
<keyword evidence="5" id="KW-0812">Transmembrane</keyword>
<keyword evidence="7" id="KW-0472">Membrane</keyword>